<organism evidence="2 3">
    <name type="scientific">Hymenobacter elongatus</name>
    <dbReference type="NCBI Taxonomy" id="877208"/>
    <lineage>
        <taxon>Bacteria</taxon>
        <taxon>Pseudomonadati</taxon>
        <taxon>Bacteroidota</taxon>
        <taxon>Cytophagia</taxon>
        <taxon>Cytophagales</taxon>
        <taxon>Hymenobacteraceae</taxon>
        <taxon>Hymenobacter</taxon>
    </lineage>
</organism>
<protein>
    <submittedName>
        <fullName evidence="2">YtxH domain-containing protein</fullName>
    </submittedName>
</protein>
<sequence length="131" mass="13330">MKDNSGKVILSLLVGATAGVVAGLLLAPETGTETRTGLKKSASKWSDDLGKLLKDSLAHLNTPAAGEVAPAPHQDGRNAADELLKSMSQDTSASSHATSNKSVASFEEGDSDYDGSGSDARHSGSGYGKSL</sequence>
<gene>
    <name evidence="2" type="ORF">E5J99_09300</name>
</gene>
<dbReference type="AlphaFoldDB" id="A0A4Z0PPD3"/>
<evidence type="ECO:0000256" key="1">
    <source>
        <dbReference type="SAM" id="MobiDB-lite"/>
    </source>
</evidence>
<evidence type="ECO:0000313" key="3">
    <source>
        <dbReference type="Proteomes" id="UP000297739"/>
    </source>
</evidence>
<feature type="compositionally biased region" description="Basic and acidic residues" evidence="1">
    <location>
        <begin position="74"/>
        <end position="84"/>
    </location>
</feature>
<feature type="compositionally biased region" description="Polar residues" evidence="1">
    <location>
        <begin position="86"/>
        <end position="103"/>
    </location>
</feature>
<dbReference type="InterPro" id="IPR024623">
    <property type="entry name" value="YtxH"/>
</dbReference>
<dbReference type="RefSeq" id="WP_135497455.1">
    <property type="nucleotide sequence ID" value="NZ_SRLD01000015.1"/>
</dbReference>
<accession>A0A4Z0PPD3</accession>
<dbReference type="OrthoDB" id="894320at2"/>
<feature type="region of interest" description="Disordered" evidence="1">
    <location>
        <begin position="63"/>
        <end position="131"/>
    </location>
</feature>
<dbReference type="Pfam" id="PF12732">
    <property type="entry name" value="YtxH"/>
    <property type="match status" value="1"/>
</dbReference>
<dbReference type="EMBL" id="SRLD01000015">
    <property type="protein sequence ID" value="TGE16569.1"/>
    <property type="molecule type" value="Genomic_DNA"/>
</dbReference>
<reference evidence="2 3" key="1">
    <citation type="submission" date="2019-04" db="EMBL/GenBank/DDBJ databases">
        <authorList>
            <person name="Feng G."/>
            <person name="Zhang J."/>
            <person name="Zhu H."/>
        </authorList>
    </citation>
    <scope>NUCLEOTIDE SEQUENCE [LARGE SCALE GENOMIC DNA]</scope>
    <source>
        <strain evidence="2 3">JCM 17223</strain>
    </source>
</reference>
<evidence type="ECO:0000313" key="2">
    <source>
        <dbReference type="EMBL" id="TGE16569.1"/>
    </source>
</evidence>
<name>A0A4Z0PPD3_9BACT</name>
<keyword evidence="3" id="KW-1185">Reference proteome</keyword>
<proteinExistence type="predicted"/>
<dbReference type="Proteomes" id="UP000297739">
    <property type="component" value="Unassembled WGS sequence"/>
</dbReference>
<comment type="caution">
    <text evidence="2">The sequence shown here is derived from an EMBL/GenBank/DDBJ whole genome shotgun (WGS) entry which is preliminary data.</text>
</comment>